<evidence type="ECO:0000256" key="2">
    <source>
        <dbReference type="SAM" id="Phobius"/>
    </source>
</evidence>
<organism evidence="4 5">
    <name type="scientific">Agreia pratensis</name>
    <dbReference type="NCBI Taxonomy" id="150121"/>
    <lineage>
        <taxon>Bacteria</taxon>
        <taxon>Bacillati</taxon>
        <taxon>Actinomycetota</taxon>
        <taxon>Actinomycetes</taxon>
        <taxon>Micrococcales</taxon>
        <taxon>Microbacteriaceae</taxon>
        <taxon>Agreia</taxon>
    </lineage>
</organism>
<evidence type="ECO:0000313" key="5">
    <source>
        <dbReference type="Proteomes" id="UP000193244"/>
    </source>
</evidence>
<keyword evidence="2" id="KW-0812">Transmembrane</keyword>
<feature type="transmembrane region" description="Helical" evidence="2">
    <location>
        <begin position="695"/>
        <end position="716"/>
    </location>
</feature>
<proteinExistence type="predicted"/>
<feature type="compositionally biased region" description="Polar residues" evidence="1">
    <location>
        <begin position="676"/>
        <end position="689"/>
    </location>
</feature>
<name>A0A1X7JAB2_9MICO</name>
<feature type="compositionally biased region" description="Pro residues" evidence="1">
    <location>
        <begin position="420"/>
        <end position="436"/>
    </location>
</feature>
<feature type="signal peptide" evidence="3">
    <location>
        <begin position="1"/>
        <end position="29"/>
    </location>
</feature>
<evidence type="ECO:0000313" key="4">
    <source>
        <dbReference type="EMBL" id="SMG24639.1"/>
    </source>
</evidence>
<dbReference type="EMBL" id="FXAY01000002">
    <property type="protein sequence ID" value="SMG24639.1"/>
    <property type="molecule type" value="Genomic_DNA"/>
</dbReference>
<feature type="chain" id="PRO_5038792290" evidence="3">
    <location>
        <begin position="30"/>
        <end position="726"/>
    </location>
</feature>
<keyword evidence="3" id="KW-0732">Signal</keyword>
<dbReference type="AlphaFoldDB" id="A0A1X7JAB2"/>
<keyword evidence="5" id="KW-1185">Reference proteome</keyword>
<dbReference type="Proteomes" id="UP000193244">
    <property type="component" value="Unassembled WGS sequence"/>
</dbReference>
<dbReference type="NCBIfam" id="TIGR01167">
    <property type="entry name" value="LPXTG_anchor"/>
    <property type="match status" value="1"/>
</dbReference>
<dbReference type="RefSeq" id="WP_139824770.1">
    <property type="nucleotide sequence ID" value="NZ_FXAY01000002.1"/>
</dbReference>
<feature type="compositionally biased region" description="Gly residues" evidence="1">
    <location>
        <begin position="636"/>
        <end position="672"/>
    </location>
</feature>
<reference evidence="5" key="1">
    <citation type="submission" date="2017-04" db="EMBL/GenBank/DDBJ databases">
        <authorList>
            <person name="Varghese N."/>
            <person name="Submissions S."/>
        </authorList>
    </citation>
    <scope>NUCLEOTIDE SEQUENCE [LARGE SCALE GENOMIC DNA]</scope>
    <source>
        <strain evidence="5">VKM Ac-2510</strain>
    </source>
</reference>
<evidence type="ECO:0000256" key="1">
    <source>
        <dbReference type="SAM" id="MobiDB-lite"/>
    </source>
</evidence>
<dbReference type="STRING" id="150121.SAMN06296010_1194"/>
<evidence type="ECO:0000256" key="3">
    <source>
        <dbReference type="SAM" id="SignalP"/>
    </source>
</evidence>
<feature type="region of interest" description="Disordered" evidence="1">
    <location>
        <begin position="415"/>
        <end position="437"/>
    </location>
</feature>
<sequence>MTRRPSRSVRLMTAAALAGMLALGFTATAATTAIAAPAASGTTTASATLVAAAAQTAATKPTPANSAFGVQMLDSDGGTLQASTPLAEWTSGDTVTQNAASTGDLYKLNTTRTEGLVSRAASDGARSTIALGTFQLRDRVPVAFTGLTSECTADGSSTVSFDTLTVNGVDALDPARIAAGYTVDLPDSSTWGATKLYIGERTTDASGRAQTTALRIEAEAGSSEIWRVKLGQVACSPAAPTTTPALVSGITVTAPNGTPIVAGEPSLSASGTKTDATFSAKAPPIAASGVTVSRTDDSAAKVSIDSFTQVPDTSSIGDYVWSAFRVYGLALDVAADGSSVVSFPGSNSGLFVNGVWINTGTDLYTGLDAQGTPRVTVRFNERVAQPDGSVLITAVHYTDLTGTYPSVALGTVRWSAPSAAPTPDPEPTPQPEPPLPSRYAYALSASGPSVVSPVALVTPDAAVAAAATEAATEKAPNAVSDSDAAASDAATLGAAQLEVATVTDGVAGQISATGARASNAAGTATAQVDSLTLYPGSSLEVSLSNIRVALTKTGATMTTGGGTVAGKTIAAGEIAPNTVVQLPGRSAVVTLNLQTGSAADFSVTGVDVNDTLGLGARVRVAAITADAPDVPTPGDPGSGPGSGSGSPGAGTPGTGSGSGAGSGSGGELGNGAIGQNFVSPQASSTRPLANTGMTATPLAIAAALSVLALATGAGLLTRRRRRPAAS</sequence>
<keyword evidence="2" id="KW-0472">Membrane</keyword>
<feature type="region of interest" description="Disordered" evidence="1">
    <location>
        <begin position="625"/>
        <end position="689"/>
    </location>
</feature>
<dbReference type="OrthoDB" id="5109069at2"/>
<keyword evidence="2" id="KW-1133">Transmembrane helix</keyword>
<gene>
    <name evidence="4" type="ORF">SAMN06296010_1194</name>
</gene>
<protein>
    <submittedName>
        <fullName evidence="4">LPXTG-motif cell wall anchor domain-containing protein</fullName>
    </submittedName>
</protein>
<accession>A0A1X7JAB2</accession>